<accession>A0A915HIS0</accession>
<keyword evidence="1" id="KW-1185">Reference proteome</keyword>
<evidence type="ECO:0000313" key="1">
    <source>
        <dbReference type="Proteomes" id="UP000887565"/>
    </source>
</evidence>
<evidence type="ECO:0000313" key="2">
    <source>
        <dbReference type="WBParaSite" id="nRc.2.0.1.t01329-RA"/>
    </source>
</evidence>
<dbReference type="Proteomes" id="UP000887565">
    <property type="component" value="Unplaced"/>
</dbReference>
<proteinExistence type="predicted"/>
<reference evidence="2" key="1">
    <citation type="submission" date="2022-11" db="UniProtKB">
        <authorList>
            <consortium name="WormBaseParasite"/>
        </authorList>
    </citation>
    <scope>IDENTIFICATION</scope>
</reference>
<name>A0A915HIS0_ROMCU</name>
<protein>
    <submittedName>
        <fullName evidence="2">Uncharacterized protein</fullName>
    </submittedName>
</protein>
<dbReference type="AlphaFoldDB" id="A0A915HIS0"/>
<sequence length="168" mass="18144">MDKANKNKYKKKMPDAGRIQIIVEKCISGPWSFIHQKIVGRSIEEISPSARPFTDDVPGPRIGHETSSTSFIPEIFGVAVRPTSSQNVLRSASFFQIIAESPQQIEAAIGDVSVVAVIQESSAGLFVAAGYETGTAPFIHVVVTVHKKSSRAILSARMPEGGVEYSTE</sequence>
<organism evidence="1 2">
    <name type="scientific">Romanomermis culicivorax</name>
    <name type="common">Nematode worm</name>
    <dbReference type="NCBI Taxonomy" id="13658"/>
    <lineage>
        <taxon>Eukaryota</taxon>
        <taxon>Metazoa</taxon>
        <taxon>Ecdysozoa</taxon>
        <taxon>Nematoda</taxon>
        <taxon>Enoplea</taxon>
        <taxon>Dorylaimia</taxon>
        <taxon>Mermithida</taxon>
        <taxon>Mermithoidea</taxon>
        <taxon>Mermithidae</taxon>
        <taxon>Romanomermis</taxon>
    </lineage>
</organism>
<dbReference type="WBParaSite" id="nRc.2.0.1.t01329-RA">
    <property type="protein sequence ID" value="nRc.2.0.1.t01329-RA"/>
    <property type="gene ID" value="nRc.2.0.1.g01329"/>
</dbReference>